<dbReference type="PANTHER" id="PTHR43140:SF1">
    <property type="entry name" value="TYPE I RESTRICTION ENZYME ECOKI SPECIFICITY SUBUNIT"/>
    <property type="match status" value="1"/>
</dbReference>
<dbReference type="RefSeq" id="WP_076980390.1">
    <property type="nucleotide sequence ID" value="NZ_MTCO01000295.1"/>
</dbReference>
<keyword evidence="5" id="KW-1185">Reference proteome</keyword>
<evidence type="ECO:0000256" key="1">
    <source>
        <dbReference type="ARBA" id="ARBA00010923"/>
    </source>
</evidence>
<keyword evidence="2" id="KW-0680">Restriction system</keyword>
<dbReference type="InterPro" id="IPR044946">
    <property type="entry name" value="Restrct_endonuc_typeI_TRD_sf"/>
</dbReference>
<evidence type="ECO:0000256" key="3">
    <source>
        <dbReference type="ARBA" id="ARBA00023125"/>
    </source>
</evidence>
<dbReference type="STRING" id="1267768.BV394_12070"/>
<dbReference type="AlphaFoldDB" id="A0A1U7DK68"/>
<proteinExistence type="inferred from homology"/>
<evidence type="ECO:0000256" key="2">
    <source>
        <dbReference type="ARBA" id="ARBA00022747"/>
    </source>
</evidence>
<dbReference type="CDD" id="cd17246">
    <property type="entry name" value="RMtype1_S_SonII-TRD2-CR2_like"/>
    <property type="match status" value="1"/>
</dbReference>
<dbReference type="OrthoDB" id="164285at2"/>
<protein>
    <submittedName>
        <fullName evidence="4">Uncharacterized protein</fullName>
    </submittedName>
</protein>
<dbReference type="Proteomes" id="UP000187266">
    <property type="component" value="Chromosome"/>
</dbReference>
<dbReference type="Gene3D" id="3.90.220.20">
    <property type="entry name" value="DNA methylase specificity domains"/>
    <property type="match status" value="2"/>
</dbReference>
<dbReference type="InterPro" id="IPR051212">
    <property type="entry name" value="Type-I_RE_S_subunit"/>
</dbReference>
<sequence>MNADRLLEVYEQISEAPDAIVRLRRFVLDLAVRGKLVEQDAGDEPASTLLRRLLAGKEYLIKTKAIKKPRELGSDDELIHPHHLPTSWQWCRLDSVGAIVGGGTPSAGDSSNFDTPGAGIAWLTPADLGGYTDLYISRGTRDLSDKGLSTSSATLMPAGSVLFTSRAPIGYVAIAENPIATNQGFKSVVPYISECSQFIALTLKALAPEIDAKASGTTFKEVSGKIVAGIPFPLPPLAEQHRIVAKVDELMALCDRLEEARKTREEVRDKLTAASFARLTAPDTTAQAEPAKVGTGFASGSATSEDDFPAHARFALEALPSLTTRPDQIKTLRQTILNLAVRGKLVEQDPAAEPASALLEKIAQTKSEEIRSGKRKRDRPLGEFKLADMPTIQPCGWAFDFLQNVIDVRDGTHDTPAASEEANAIPLVTSKDFKAGEIDFQNAKRISLADHIEISKRSAVDVGDILFSMIGGNIGNQVMVNDPRPFSIKNVALFKYYDTASTLPRFIKIYMEDLANRLQNEASGGAQPFVSLGALRKLPIGLPPLAEQHRIVAKVDALMALCDRLEAALTTADTTRTRLLEALLHEALEPATGTLEAAE</sequence>
<name>A0A1U7DK68_9RHOB</name>
<evidence type="ECO:0000313" key="4">
    <source>
        <dbReference type="EMBL" id="APX90372.1"/>
    </source>
</evidence>
<dbReference type="GO" id="GO:0003677">
    <property type="term" value="F:DNA binding"/>
    <property type="evidence" value="ECO:0007669"/>
    <property type="project" value="UniProtKB-KW"/>
</dbReference>
<reference evidence="4 5" key="1">
    <citation type="submission" date="2017-01" db="EMBL/GenBank/DDBJ databases">
        <title>Genomic analysis of Xuhuaishuia manganoxidans DY6-4.</title>
        <authorList>
            <person name="Wang X."/>
        </authorList>
    </citation>
    <scope>NUCLEOTIDE SEQUENCE [LARGE SCALE GENOMIC DNA]</scope>
    <source>
        <strain evidence="4 5">DY6-4</strain>
    </source>
</reference>
<gene>
    <name evidence="4" type="ORF">BV394_12070</name>
</gene>
<comment type="similarity">
    <text evidence="1">Belongs to the type-I restriction system S methylase family.</text>
</comment>
<accession>A0A1U7DK68</accession>
<dbReference type="Pfam" id="PF01420">
    <property type="entry name" value="Methylase_S"/>
    <property type="match status" value="2"/>
</dbReference>
<dbReference type="GO" id="GO:0009307">
    <property type="term" value="P:DNA restriction-modification system"/>
    <property type="evidence" value="ECO:0007669"/>
    <property type="project" value="UniProtKB-KW"/>
</dbReference>
<dbReference type="SUPFAM" id="SSF116734">
    <property type="entry name" value="DNA methylase specificity domain"/>
    <property type="match status" value="2"/>
</dbReference>
<dbReference type="REBASE" id="188590">
    <property type="entry name" value="S.XmaDY64ORF12075P"/>
</dbReference>
<accession>A0A2M9D5E5</accession>
<keyword evidence="3" id="KW-0238">DNA-binding</keyword>
<dbReference type="EMBL" id="CP019124">
    <property type="protein sequence ID" value="APX90372.1"/>
    <property type="molecule type" value="Genomic_DNA"/>
</dbReference>
<dbReference type="PANTHER" id="PTHR43140">
    <property type="entry name" value="TYPE-1 RESTRICTION ENZYME ECOKI SPECIFICITY PROTEIN"/>
    <property type="match status" value="1"/>
</dbReference>
<organism evidence="4 5">
    <name type="scientific">Brevirhabdus pacifica</name>
    <dbReference type="NCBI Taxonomy" id="1267768"/>
    <lineage>
        <taxon>Bacteria</taxon>
        <taxon>Pseudomonadati</taxon>
        <taxon>Pseudomonadota</taxon>
        <taxon>Alphaproteobacteria</taxon>
        <taxon>Rhodobacterales</taxon>
        <taxon>Paracoccaceae</taxon>
        <taxon>Brevirhabdus</taxon>
    </lineage>
</organism>
<dbReference type="InterPro" id="IPR000055">
    <property type="entry name" value="Restrct_endonuc_typeI_TRD"/>
</dbReference>
<dbReference type="CDD" id="cd17273">
    <property type="entry name" value="RMtype1_S_EcoJA69PI-TRD1-CR1_like"/>
    <property type="match status" value="1"/>
</dbReference>
<evidence type="ECO:0000313" key="5">
    <source>
        <dbReference type="Proteomes" id="UP000187266"/>
    </source>
</evidence>